<dbReference type="Gene3D" id="1.20.1050.10">
    <property type="match status" value="1"/>
</dbReference>
<proteinExistence type="predicted"/>
<dbReference type="Pfam" id="PF14497">
    <property type="entry name" value="GST_C_3"/>
    <property type="match status" value="1"/>
</dbReference>
<dbReference type="PANTHER" id="PTHR44051:SF8">
    <property type="entry name" value="GLUTATHIONE S-TRANSFERASE GSTA"/>
    <property type="match status" value="1"/>
</dbReference>
<dbReference type="Pfam" id="PF02798">
    <property type="entry name" value="GST_N"/>
    <property type="match status" value="1"/>
</dbReference>
<dbReference type="CDD" id="cd03188">
    <property type="entry name" value="GST_C_Beta"/>
    <property type="match status" value="1"/>
</dbReference>
<dbReference type="Gene3D" id="3.40.30.10">
    <property type="entry name" value="Glutaredoxin"/>
    <property type="match status" value="1"/>
</dbReference>
<dbReference type="InterPro" id="IPR036249">
    <property type="entry name" value="Thioredoxin-like_sf"/>
</dbReference>
<dbReference type="InterPro" id="IPR040079">
    <property type="entry name" value="Glutathione_S-Trfase"/>
</dbReference>
<protein>
    <submittedName>
        <fullName evidence="3">Glutathione S-transferase</fullName>
    </submittedName>
</protein>
<gene>
    <name evidence="3" type="ORF">CRM82_11620</name>
</gene>
<dbReference type="RefSeq" id="WP_066534811.1">
    <property type="nucleotide sequence ID" value="NZ_PDEA01000001.1"/>
</dbReference>
<evidence type="ECO:0000313" key="4">
    <source>
        <dbReference type="Proteomes" id="UP000220246"/>
    </source>
</evidence>
<evidence type="ECO:0000259" key="1">
    <source>
        <dbReference type="PROSITE" id="PS50404"/>
    </source>
</evidence>
<feature type="domain" description="GST N-terminal" evidence="1">
    <location>
        <begin position="2"/>
        <end position="83"/>
    </location>
</feature>
<dbReference type="STRING" id="1219032.GCA_001515545_01375"/>
<dbReference type="InterPro" id="IPR004046">
    <property type="entry name" value="GST_C"/>
</dbReference>
<evidence type="ECO:0000259" key="2">
    <source>
        <dbReference type="PROSITE" id="PS50405"/>
    </source>
</evidence>
<dbReference type="OrthoDB" id="3828095at2"/>
<dbReference type="PROSITE" id="PS50404">
    <property type="entry name" value="GST_NTER"/>
    <property type="match status" value="1"/>
</dbReference>
<evidence type="ECO:0000313" key="3">
    <source>
        <dbReference type="EMBL" id="PEH89158.1"/>
    </source>
</evidence>
<keyword evidence="4" id="KW-1185">Reference proteome</keyword>
<dbReference type="InterPro" id="IPR004045">
    <property type="entry name" value="Glutathione_S-Trfase_N"/>
</dbReference>
<dbReference type="SFLD" id="SFLDG01150">
    <property type="entry name" value="Main.1:_Beta-like"/>
    <property type="match status" value="1"/>
</dbReference>
<sequence length="218" mass="24526">MATTKQLFYYPSNASMAPHIVLEEIGKAFELVKVKREVNAHKSAEYLRLNPNGLIPVYVEGSMVLYETAAICLHLADTHPESGMAPLLATPERAAFYKWLMWLSNTLQTALIVYFYPERWVDAGNESGARQVQAHAESKIASLLEQLEAQLQQSEGPWLLGAQYTVLDPYAFMLCRWTRGFAKPARTWPLLGAYLQRMLARPAVQRMIATEGLAEPLV</sequence>
<name>A0A2A7UV71_COMTR</name>
<dbReference type="InterPro" id="IPR010987">
    <property type="entry name" value="Glutathione-S-Trfase_C-like"/>
</dbReference>
<organism evidence="3 4">
    <name type="scientific">Comamonas terrigena</name>
    <dbReference type="NCBI Taxonomy" id="32013"/>
    <lineage>
        <taxon>Bacteria</taxon>
        <taxon>Pseudomonadati</taxon>
        <taxon>Pseudomonadota</taxon>
        <taxon>Betaproteobacteria</taxon>
        <taxon>Burkholderiales</taxon>
        <taxon>Comamonadaceae</taxon>
        <taxon>Comamonas</taxon>
    </lineage>
</organism>
<dbReference type="SFLD" id="SFLDS00019">
    <property type="entry name" value="Glutathione_Transferase_(cytos"/>
    <property type="match status" value="1"/>
</dbReference>
<dbReference type="SUPFAM" id="SSF47616">
    <property type="entry name" value="GST C-terminal domain-like"/>
    <property type="match status" value="1"/>
</dbReference>
<dbReference type="InterPro" id="IPR036282">
    <property type="entry name" value="Glutathione-S-Trfase_C_sf"/>
</dbReference>
<comment type="caution">
    <text evidence="3">The sequence shown here is derived from an EMBL/GenBank/DDBJ whole genome shotgun (WGS) entry which is preliminary data.</text>
</comment>
<dbReference type="PROSITE" id="PS50405">
    <property type="entry name" value="GST_CTER"/>
    <property type="match status" value="1"/>
</dbReference>
<dbReference type="SUPFAM" id="SSF52833">
    <property type="entry name" value="Thioredoxin-like"/>
    <property type="match status" value="1"/>
</dbReference>
<dbReference type="EMBL" id="PDEA01000001">
    <property type="protein sequence ID" value="PEH89158.1"/>
    <property type="molecule type" value="Genomic_DNA"/>
</dbReference>
<dbReference type="PANTHER" id="PTHR44051">
    <property type="entry name" value="GLUTATHIONE S-TRANSFERASE-RELATED"/>
    <property type="match status" value="1"/>
</dbReference>
<dbReference type="Proteomes" id="UP000220246">
    <property type="component" value="Unassembled WGS sequence"/>
</dbReference>
<dbReference type="GO" id="GO:0016740">
    <property type="term" value="F:transferase activity"/>
    <property type="evidence" value="ECO:0007669"/>
    <property type="project" value="UniProtKB-KW"/>
</dbReference>
<dbReference type="CDD" id="cd03057">
    <property type="entry name" value="GST_N_Beta"/>
    <property type="match status" value="1"/>
</dbReference>
<dbReference type="GeneID" id="80801259"/>
<accession>A0A2A7UV71</accession>
<dbReference type="SFLD" id="SFLDG00358">
    <property type="entry name" value="Main_(cytGST)"/>
    <property type="match status" value="1"/>
</dbReference>
<reference evidence="4" key="1">
    <citation type="submission" date="2017-09" db="EMBL/GenBank/DDBJ databases">
        <title>FDA dAtabase for Regulatory Grade micrObial Sequences (FDA-ARGOS): Supporting development and validation of Infectious Disease Dx tests.</title>
        <authorList>
            <person name="Minogue T."/>
            <person name="Wolcott M."/>
            <person name="Wasieloski L."/>
            <person name="Aguilar W."/>
            <person name="Moore D."/>
            <person name="Tallon L."/>
            <person name="Sadzewicz L."/>
            <person name="Ott S."/>
            <person name="Zhao X."/>
            <person name="Nagaraj S."/>
            <person name="Vavikolanu K."/>
            <person name="Aluvathingal J."/>
            <person name="Nadendla S."/>
            <person name="Sichtig H."/>
        </authorList>
    </citation>
    <scope>NUCLEOTIDE SEQUENCE [LARGE SCALE GENOMIC DNA]</scope>
    <source>
        <strain evidence="4">FDAARGOS_394</strain>
    </source>
</reference>
<keyword evidence="3" id="KW-0808">Transferase</keyword>
<dbReference type="AlphaFoldDB" id="A0A2A7UV71"/>
<feature type="domain" description="GST C-terminal" evidence="2">
    <location>
        <begin position="89"/>
        <end position="218"/>
    </location>
</feature>